<gene>
    <name evidence="4" type="ordered locus">MODMU_5309</name>
</gene>
<evidence type="ECO:0000256" key="2">
    <source>
        <dbReference type="ARBA" id="ARBA00022801"/>
    </source>
</evidence>
<dbReference type="Pfam" id="PF08797">
    <property type="entry name" value="HIRAN"/>
    <property type="match status" value="1"/>
</dbReference>
<dbReference type="Gene3D" id="3.30.70.2330">
    <property type="match status" value="1"/>
</dbReference>
<evidence type="ECO:0000259" key="3">
    <source>
        <dbReference type="Pfam" id="PF08797"/>
    </source>
</evidence>
<feature type="domain" description="HIRAN" evidence="3">
    <location>
        <begin position="52"/>
        <end position="94"/>
    </location>
</feature>
<organism evidence="4 5">
    <name type="scientific">Modestobacter italicus (strain DSM 44449 / CECT 9708 / BC 501)</name>
    <dbReference type="NCBI Taxonomy" id="2732864"/>
    <lineage>
        <taxon>Bacteria</taxon>
        <taxon>Bacillati</taxon>
        <taxon>Actinomycetota</taxon>
        <taxon>Actinomycetes</taxon>
        <taxon>Geodermatophilales</taxon>
        <taxon>Geodermatophilaceae</taxon>
        <taxon>Modestobacter</taxon>
    </lineage>
</organism>
<dbReference type="GO" id="GO:0003676">
    <property type="term" value="F:nucleic acid binding"/>
    <property type="evidence" value="ECO:0007669"/>
    <property type="project" value="InterPro"/>
</dbReference>
<dbReference type="GO" id="GO:0016818">
    <property type="term" value="F:hydrolase activity, acting on acid anhydrides, in phosphorus-containing anhydrides"/>
    <property type="evidence" value="ECO:0007669"/>
    <property type="project" value="InterPro"/>
</dbReference>
<sequence length="138" mass="14731">MGKLLDLLKAKSAGSPQRRVEGESISIDIVGELAYQEHIRRVSRAADSGEFEIVLHPEPRNPHDRNAVAVLAEGQPVGYLPREMAAIWQPALLKAASKGYAVIGTAEAFGGTAKKKNLGVFGQAPWPGPGIPPRGAMR</sequence>
<evidence type="ECO:0000313" key="4">
    <source>
        <dbReference type="EMBL" id="CCH90684.1"/>
    </source>
</evidence>
<evidence type="ECO:0000313" key="5">
    <source>
        <dbReference type="Proteomes" id="UP000006461"/>
    </source>
</evidence>
<protein>
    <recommendedName>
        <fullName evidence="3">HIRAN domain-containing protein</fullName>
    </recommendedName>
</protein>
<dbReference type="AlphaFoldDB" id="I4F4X1"/>
<dbReference type="OrthoDB" id="9812156at2"/>
<dbReference type="Proteomes" id="UP000006461">
    <property type="component" value="Chromosome"/>
</dbReference>
<accession>I4F4X1</accession>
<keyword evidence="1" id="KW-0479">Metal-binding</keyword>
<dbReference type="InterPro" id="IPR014905">
    <property type="entry name" value="HIRAN"/>
</dbReference>
<dbReference type="HOGENOM" id="CLU_1852956_0_0_11"/>
<dbReference type="GO" id="GO:0008270">
    <property type="term" value="F:zinc ion binding"/>
    <property type="evidence" value="ECO:0007669"/>
    <property type="project" value="InterPro"/>
</dbReference>
<dbReference type="KEGG" id="mmar:MODMU_5309"/>
<name>I4F4X1_MODI5</name>
<reference evidence="4 5" key="1">
    <citation type="journal article" date="2012" name="J. Bacteriol.">
        <title>Genome Sequence of Radiation-Resistant Modestobacter marinus Strain BC501, a Representative Actinobacterium That Thrives on Calcareous Stone Surfaces.</title>
        <authorList>
            <person name="Normand P."/>
            <person name="Gury J."/>
            <person name="Pujic P."/>
            <person name="Chouaia B."/>
            <person name="Crotti E."/>
            <person name="Brusetti L."/>
            <person name="Daffonchio D."/>
            <person name="Vacherie B."/>
            <person name="Barbe V."/>
            <person name="Medigue C."/>
            <person name="Calteau A."/>
            <person name="Ghodhbane-Gtari F."/>
            <person name="Essoussi I."/>
            <person name="Nouioui I."/>
            <person name="Abbassi-Ghozzi I."/>
            <person name="Gtari M."/>
        </authorList>
    </citation>
    <scope>NUCLEOTIDE SEQUENCE [LARGE SCALE GENOMIC DNA]</scope>
    <source>
        <strain evidence="5">BC 501</strain>
    </source>
</reference>
<keyword evidence="5" id="KW-1185">Reference proteome</keyword>
<evidence type="ECO:0000256" key="1">
    <source>
        <dbReference type="ARBA" id="ARBA00022723"/>
    </source>
</evidence>
<keyword evidence="2" id="KW-0378">Hydrolase</keyword>
<dbReference type="EMBL" id="FO203431">
    <property type="protein sequence ID" value="CCH90684.1"/>
    <property type="molecule type" value="Genomic_DNA"/>
</dbReference>
<proteinExistence type="predicted"/>